<accession>A0ABD2X2Q0</accession>
<dbReference type="InterPro" id="IPR039893">
    <property type="entry name" value="CEP120-like"/>
</dbReference>
<feature type="domain" description="DUF3668" evidence="2">
    <location>
        <begin position="170"/>
        <end position="306"/>
    </location>
</feature>
<dbReference type="InterPro" id="IPR022136">
    <property type="entry name" value="DUF3668"/>
</dbReference>
<gene>
    <name evidence="3" type="ORF">TKK_007356</name>
</gene>
<protein>
    <recommendedName>
        <fullName evidence="2">DUF3668 domain-containing protein</fullName>
    </recommendedName>
</protein>
<evidence type="ECO:0000313" key="4">
    <source>
        <dbReference type="Proteomes" id="UP001627154"/>
    </source>
</evidence>
<evidence type="ECO:0000256" key="1">
    <source>
        <dbReference type="SAM" id="Coils"/>
    </source>
</evidence>
<dbReference type="PANTHER" id="PTHR21574">
    <property type="entry name" value="CENTROSOMAL PROTEIN OF 120 KDA"/>
    <property type="match status" value="1"/>
</dbReference>
<dbReference type="Proteomes" id="UP001627154">
    <property type="component" value="Unassembled WGS sequence"/>
</dbReference>
<sequence>MEDFTSSQLQLVLGVKEGCNFDRVHKPTVIIATLNGQCIESKKIQPDCNPQFCTDLIWETDKNGFRRMRSNQTPIKVECYAINENGSREKLGYILLSVRCAQIIQPNGESNIKTNWHNILGVKNDFNNCKPRLLMYLIIREKENKNAIIQKVDDFSNLNPLKSNIVPLWLPDEHLIQLGPLELCQDVFQLYIATHALTHLTSFFDEFPKSENNNFVIVLNILGTFIRLKPFKMESDNISINEKIVIKIRTSLSVLRDYLLTRPHFIVKLKHENVTIGISEVNLKSLIRVDDLQCFIEMESNYVPVEFNCIFKHVCSKGGKGDCQGGDEFTTMPCLSISVKLKYLQLKKVFDRKTFHPLSPSVRQSKSNVAQISNHNSCLNGSTSNEHSELNPNQKSNRNIDKIDHKMCFVPREKLSPLYNGNNTAEAQNIHRSYSLKITLKNITFLFSKNDVQIVEFRFYNSLGEIINNAVSHIDGISADEAINLKDINCKLHFICTPDQIFKLLDTFAPKINVCDATTIETKCLAQVEINFQQLLDNKKIECTELVHLVDCSTHEKIGNGSVHIKLEDHTITALKKVNTGNFEDILNNSMAYKIIDELETWKERQKDIFKNELRKKEEAHFTLLNEEWRRRKEYLESKLTNSMQQCKILANDLTKTTEDLRTRKIESLEKESKLIQANDELQWKYDRKLQQLQEALQKMQEDFTSKLMKLEHENRNLVSQIENLTVKNLELEKFKRRQTENVSTMEKASLTEERTNTVLQQLKNLEEKLDNAQKNNDYFKEKWNQAKKEIHDIKIQNQLALESEIKSSRQELHNTTLDLEELLNADTAALKHDKMALINIQQEINNLNSESQLQILETKANRDHQHLFESAMMNPDFHLNLDGVNYSNSDSASTSTSSDQKLRMLIKQRDSLVNSGNYSSNNSIIVKLSSDIRSMLINS</sequence>
<reference evidence="3 4" key="1">
    <citation type="journal article" date="2024" name="bioRxiv">
        <title>A reference genome for Trichogramma kaykai: A tiny desert-dwelling parasitoid wasp with competing sex-ratio distorters.</title>
        <authorList>
            <person name="Culotta J."/>
            <person name="Lindsey A.R."/>
        </authorList>
    </citation>
    <scope>NUCLEOTIDE SEQUENCE [LARGE SCALE GENOMIC DNA]</scope>
    <source>
        <strain evidence="3 4">KSX58</strain>
    </source>
</reference>
<feature type="coiled-coil region" evidence="1">
    <location>
        <begin position="679"/>
        <end position="851"/>
    </location>
</feature>
<dbReference type="EMBL" id="JBJJXI010000058">
    <property type="protein sequence ID" value="KAL3399132.1"/>
    <property type="molecule type" value="Genomic_DNA"/>
</dbReference>
<comment type="caution">
    <text evidence="3">The sequence shown here is derived from an EMBL/GenBank/DDBJ whole genome shotgun (WGS) entry which is preliminary data.</text>
</comment>
<dbReference type="AlphaFoldDB" id="A0ABD2X2Q0"/>
<dbReference type="Gene3D" id="2.60.40.150">
    <property type="entry name" value="C2 domain"/>
    <property type="match status" value="1"/>
</dbReference>
<dbReference type="InterPro" id="IPR035892">
    <property type="entry name" value="C2_domain_sf"/>
</dbReference>
<name>A0ABD2X2Q0_9HYME</name>
<keyword evidence="4" id="KW-1185">Reference proteome</keyword>
<evidence type="ECO:0000313" key="3">
    <source>
        <dbReference type="EMBL" id="KAL3399132.1"/>
    </source>
</evidence>
<proteinExistence type="predicted"/>
<dbReference type="PANTHER" id="PTHR21574:SF0">
    <property type="entry name" value="CENTROSOMAL PROTEIN OF 120 KDA"/>
    <property type="match status" value="1"/>
</dbReference>
<organism evidence="3 4">
    <name type="scientific">Trichogramma kaykai</name>
    <dbReference type="NCBI Taxonomy" id="54128"/>
    <lineage>
        <taxon>Eukaryota</taxon>
        <taxon>Metazoa</taxon>
        <taxon>Ecdysozoa</taxon>
        <taxon>Arthropoda</taxon>
        <taxon>Hexapoda</taxon>
        <taxon>Insecta</taxon>
        <taxon>Pterygota</taxon>
        <taxon>Neoptera</taxon>
        <taxon>Endopterygota</taxon>
        <taxon>Hymenoptera</taxon>
        <taxon>Apocrita</taxon>
        <taxon>Proctotrupomorpha</taxon>
        <taxon>Chalcidoidea</taxon>
        <taxon>Trichogrammatidae</taxon>
        <taxon>Trichogramma</taxon>
    </lineage>
</organism>
<dbReference type="Pfam" id="PF12416">
    <property type="entry name" value="DUF3668"/>
    <property type="match status" value="1"/>
</dbReference>
<evidence type="ECO:0000259" key="2">
    <source>
        <dbReference type="Pfam" id="PF12416"/>
    </source>
</evidence>
<keyword evidence="1" id="KW-0175">Coiled coil</keyword>